<name>B9F530_ORYSJ</name>
<gene>
    <name evidence="1" type="ORF">OsJ_06307</name>
</gene>
<dbReference type="Proteomes" id="UP000007752">
    <property type="component" value="Chromosome 2"/>
</dbReference>
<reference evidence="1" key="2">
    <citation type="submission" date="2008-12" db="EMBL/GenBank/DDBJ databases">
        <title>Improved gene annotation of the rice (Oryza sativa) genomes.</title>
        <authorList>
            <person name="Wang J."/>
            <person name="Li R."/>
            <person name="Fan W."/>
            <person name="Huang Q."/>
            <person name="Zhang J."/>
            <person name="Zhou Y."/>
            <person name="Hu Y."/>
            <person name="Zi S."/>
            <person name="Li J."/>
            <person name="Ni P."/>
            <person name="Zheng H."/>
            <person name="Zhang Y."/>
            <person name="Zhao M."/>
            <person name="Hao Q."/>
            <person name="McDermott J."/>
            <person name="Samudrala R."/>
            <person name="Kristiansen K."/>
            <person name="Wong G.K.-S."/>
        </authorList>
    </citation>
    <scope>NUCLEOTIDE SEQUENCE</scope>
</reference>
<proteinExistence type="predicted"/>
<organism evidence="1">
    <name type="scientific">Oryza sativa subsp. japonica</name>
    <name type="common">Rice</name>
    <dbReference type="NCBI Taxonomy" id="39947"/>
    <lineage>
        <taxon>Eukaryota</taxon>
        <taxon>Viridiplantae</taxon>
        <taxon>Streptophyta</taxon>
        <taxon>Embryophyta</taxon>
        <taxon>Tracheophyta</taxon>
        <taxon>Spermatophyta</taxon>
        <taxon>Magnoliopsida</taxon>
        <taxon>Liliopsida</taxon>
        <taxon>Poales</taxon>
        <taxon>Poaceae</taxon>
        <taxon>BOP clade</taxon>
        <taxon>Oryzoideae</taxon>
        <taxon>Oryzeae</taxon>
        <taxon>Oryzinae</taxon>
        <taxon>Oryza</taxon>
        <taxon>Oryza sativa</taxon>
    </lineage>
</organism>
<sequence length="119" mass="12071">MGGCVVALAGGSPRVARRAAASTVTVVGKVELDAVATVSLIGVMTRAEITAWTALAVAAEVASMRAVAAARSSGEAESSGRRTCRMAKVAASVMEATAAVRAVSSTDYMGAGRRESRRR</sequence>
<dbReference type="AlphaFoldDB" id="B9F530"/>
<protein>
    <submittedName>
        <fullName evidence="1">Uncharacterized protein</fullName>
    </submittedName>
</protein>
<dbReference type="EMBL" id="CM000139">
    <property type="protein sequence ID" value="EEE56761.1"/>
    <property type="molecule type" value="Genomic_DNA"/>
</dbReference>
<accession>B9F530</accession>
<reference evidence="1" key="1">
    <citation type="journal article" date="2005" name="PLoS Biol.">
        <title>The genomes of Oryza sativa: a history of duplications.</title>
        <authorList>
            <person name="Yu J."/>
            <person name="Wang J."/>
            <person name="Lin W."/>
            <person name="Li S."/>
            <person name="Li H."/>
            <person name="Zhou J."/>
            <person name="Ni P."/>
            <person name="Dong W."/>
            <person name="Hu S."/>
            <person name="Zeng C."/>
            <person name="Zhang J."/>
            <person name="Zhang Y."/>
            <person name="Li R."/>
            <person name="Xu Z."/>
            <person name="Li S."/>
            <person name="Li X."/>
            <person name="Zheng H."/>
            <person name="Cong L."/>
            <person name="Lin L."/>
            <person name="Yin J."/>
            <person name="Geng J."/>
            <person name="Li G."/>
            <person name="Shi J."/>
            <person name="Liu J."/>
            <person name="Lv H."/>
            <person name="Li J."/>
            <person name="Wang J."/>
            <person name="Deng Y."/>
            <person name="Ran L."/>
            <person name="Shi X."/>
            <person name="Wang X."/>
            <person name="Wu Q."/>
            <person name="Li C."/>
            <person name="Ren X."/>
            <person name="Wang J."/>
            <person name="Wang X."/>
            <person name="Li D."/>
            <person name="Liu D."/>
            <person name="Zhang X."/>
            <person name="Ji Z."/>
            <person name="Zhao W."/>
            <person name="Sun Y."/>
            <person name="Zhang Z."/>
            <person name="Bao J."/>
            <person name="Han Y."/>
            <person name="Dong L."/>
            <person name="Ji J."/>
            <person name="Chen P."/>
            <person name="Wu S."/>
            <person name="Liu J."/>
            <person name="Xiao Y."/>
            <person name="Bu D."/>
            <person name="Tan J."/>
            <person name="Yang L."/>
            <person name="Ye C."/>
            <person name="Zhang J."/>
            <person name="Xu J."/>
            <person name="Zhou Y."/>
            <person name="Yu Y."/>
            <person name="Zhang B."/>
            <person name="Zhuang S."/>
            <person name="Wei H."/>
            <person name="Liu B."/>
            <person name="Lei M."/>
            <person name="Yu H."/>
            <person name="Li Y."/>
            <person name="Xu H."/>
            <person name="Wei S."/>
            <person name="He X."/>
            <person name="Fang L."/>
            <person name="Zhang Z."/>
            <person name="Zhang Y."/>
            <person name="Huang X."/>
            <person name="Su Z."/>
            <person name="Tong W."/>
            <person name="Li J."/>
            <person name="Tong Z."/>
            <person name="Li S."/>
            <person name="Ye J."/>
            <person name="Wang L."/>
            <person name="Fang L."/>
            <person name="Lei T."/>
            <person name="Chen C."/>
            <person name="Chen H."/>
            <person name="Xu Z."/>
            <person name="Li H."/>
            <person name="Huang H."/>
            <person name="Zhang F."/>
            <person name="Xu H."/>
            <person name="Li N."/>
            <person name="Zhao C."/>
            <person name="Li S."/>
            <person name="Dong L."/>
            <person name="Huang Y."/>
            <person name="Li L."/>
            <person name="Xi Y."/>
            <person name="Qi Q."/>
            <person name="Li W."/>
            <person name="Zhang B."/>
            <person name="Hu W."/>
            <person name="Zhang Y."/>
            <person name="Tian X."/>
            <person name="Jiao Y."/>
            <person name="Liang X."/>
            <person name="Jin J."/>
            <person name="Gao L."/>
            <person name="Zheng W."/>
            <person name="Hao B."/>
            <person name="Liu S."/>
            <person name="Wang W."/>
            <person name="Yuan L."/>
            <person name="Cao M."/>
            <person name="McDermott J."/>
            <person name="Samudrala R."/>
            <person name="Wang J."/>
            <person name="Wong G.K."/>
            <person name="Yang H."/>
        </authorList>
    </citation>
    <scope>NUCLEOTIDE SEQUENCE [LARGE SCALE GENOMIC DNA]</scope>
</reference>
<evidence type="ECO:0000313" key="1">
    <source>
        <dbReference type="EMBL" id="EEE56761.1"/>
    </source>
</evidence>